<organism evidence="2 3">
    <name type="scientific">Aspergillus welwitschiae</name>
    <dbReference type="NCBI Taxonomy" id="1341132"/>
    <lineage>
        <taxon>Eukaryota</taxon>
        <taxon>Fungi</taxon>
        <taxon>Dikarya</taxon>
        <taxon>Ascomycota</taxon>
        <taxon>Pezizomycotina</taxon>
        <taxon>Eurotiomycetes</taxon>
        <taxon>Eurotiomycetidae</taxon>
        <taxon>Eurotiales</taxon>
        <taxon>Aspergillaceae</taxon>
        <taxon>Aspergillus</taxon>
        <taxon>Aspergillus subgen. Circumdati</taxon>
    </lineage>
</organism>
<evidence type="ECO:0008006" key="4">
    <source>
        <dbReference type="Google" id="ProtNLM"/>
    </source>
</evidence>
<keyword evidence="1" id="KW-0732">Signal</keyword>
<sequence length="63" mass="7006">MMMMMLTMVSLHSSVQGITHADNKNPSHEGWDRQIVLSSLGPKVLDYPIKHNPGSCQWLAGKT</sequence>
<gene>
    <name evidence="2" type="ORF">BDQ94DRAFT_137252</name>
</gene>
<dbReference type="Proteomes" id="UP000253729">
    <property type="component" value="Unassembled WGS sequence"/>
</dbReference>
<reference evidence="2 3" key="1">
    <citation type="submission" date="2018-07" db="EMBL/GenBank/DDBJ databases">
        <title>The genomes of Aspergillus section Nigri reveals drivers in fungal speciation.</title>
        <authorList>
            <consortium name="DOE Joint Genome Institute"/>
            <person name="Vesth T.C."/>
            <person name="Nybo J."/>
            <person name="Theobald S."/>
            <person name="Brandl J."/>
            <person name="Frisvad J.C."/>
            <person name="Nielsen K.F."/>
            <person name="Lyhne E.K."/>
            <person name="Kogle M.E."/>
            <person name="Kuo A."/>
            <person name="Riley R."/>
            <person name="Clum A."/>
            <person name="Nolan M."/>
            <person name="Lipzen A."/>
            <person name="Salamov A."/>
            <person name="Henrissat B."/>
            <person name="Wiebenga A."/>
            <person name="De vries R.P."/>
            <person name="Grigoriev I.V."/>
            <person name="Mortensen U.H."/>
            <person name="Andersen M.R."/>
            <person name="Baker S.E."/>
        </authorList>
    </citation>
    <scope>NUCLEOTIDE SEQUENCE [LARGE SCALE GENOMIC DNA]</scope>
    <source>
        <strain evidence="2 3">CBS 139.54b</strain>
    </source>
</reference>
<feature type="chain" id="PRO_5017712443" description="Secreted protein" evidence="1">
    <location>
        <begin position="18"/>
        <end position="63"/>
    </location>
</feature>
<proteinExistence type="predicted"/>
<keyword evidence="3" id="KW-1185">Reference proteome</keyword>
<dbReference type="AlphaFoldDB" id="A0A3F3QEA6"/>
<dbReference type="GeneID" id="38133384"/>
<name>A0A3F3QEA6_9EURO</name>
<dbReference type="EMBL" id="KZ852036">
    <property type="protein sequence ID" value="RDH36996.1"/>
    <property type="molecule type" value="Genomic_DNA"/>
</dbReference>
<evidence type="ECO:0000256" key="1">
    <source>
        <dbReference type="SAM" id="SignalP"/>
    </source>
</evidence>
<protein>
    <recommendedName>
        <fullName evidence="4">Secreted protein</fullName>
    </recommendedName>
</protein>
<feature type="signal peptide" evidence="1">
    <location>
        <begin position="1"/>
        <end position="17"/>
    </location>
</feature>
<accession>A0A3F3QEA6</accession>
<dbReference type="RefSeq" id="XP_026630018.1">
    <property type="nucleotide sequence ID" value="XM_026765028.1"/>
</dbReference>
<evidence type="ECO:0000313" key="3">
    <source>
        <dbReference type="Proteomes" id="UP000253729"/>
    </source>
</evidence>
<evidence type="ECO:0000313" key="2">
    <source>
        <dbReference type="EMBL" id="RDH36996.1"/>
    </source>
</evidence>